<feature type="domain" description="ABC transmembrane type-1" evidence="11">
    <location>
        <begin position="754"/>
        <end position="986"/>
    </location>
</feature>
<dbReference type="Proteomes" id="UP000198287">
    <property type="component" value="Unassembled WGS sequence"/>
</dbReference>
<feature type="transmembrane region" description="Helical" evidence="9">
    <location>
        <begin position="373"/>
        <end position="389"/>
    </location>
</feature>
<evidence type="ECO:0000256" key="6">
    <source>
        <dbReference type="ARBA" id="ARBA00022840"/>
    </source>
</evidence>
<dbReference type="InterPro" id="IPR036640">
    <property type="entry name" value="ABC1_TM_sf"/>
</dbReference>
<name>A0A226E252_FOLCA</name>
<dbReference type="PANTHER" id="PTHR24223:SF456">
    <property type="entry name" value="MULTIDRUG RESISTANCE-ASSOCIATED PROTEIN LETHAL(2)03659"/>
    <property type="match status" value="1"/>
</dbReference>
<feature type="transmembrane region" description="Helical" evidence="9">
    <location>
        <begin position="756"/>
        <end position="776"/>
    </location>
</feature>
<keyword evidence="3" id="KW-0813">Transport</keyword>
<dbReference type="InterPro" id="IPR003593">
    <property type="entry name" value="AAA+_ATPase"/>
</dbReference>
<dbReference type="FunFam" id="3.40.50.300:FF:001726">
    <property type="entry name" value="Multidrug resistance-associated protein 4"/>
    <property type="match status" value="1"/>
</dbReference>
<dbReference type="CDD" id="cd03244">
    <property type="entry name" value="ABCC_MRP_domain2"/>
    <property type="match status" value="1"/>
</dbReference>
<dbReference type="GO" id="GO:0016887">
    <property type="term" value="F:ATP hydrolysis activity"/>
    <property type="evidence" value="ECO:0007669"/>
    <property type="project" value="InterPro"/>
</dbReference>
<comment type="similarity">
    <text evidence="2">Belongs to the ABC transporter superfamily. ABCC family. Conjugate transporter (TC 3.A.1.208) subfamily.</text>
</comment>
<proteinExistence type="inferred from homology"/>
<dbReference type="Pfam" id="PF00005">
    <property type="entry name" value="ABC_tran"/>
    <property type="match status" value="2"/>
</dbReference>
<dbReference type="SUPFAM" id="SSF90123">
    <property type="entry name" value="ABC transporter transmembrane region"/>
    <property type="match status" value="2"/>
</dbReference>
<dbReference type="PROSITE" id="PS00211">
    <property type="entry name" value="ABC_TRANSPORTER_1"/>
    <property type="match status" value="2"/>
</dbReference>
<dbReference type="CDD" id="cd03250">
    <property type="entry name" value="ABCC_MRP_domain1"/>
    <property type="match status" value="1"/>
</dbReference>
<dbReference type="InterPro" id="IPR050173">
    <property type="entry name" value="ABC_transporter_C-like"/>
</dbReference>
<comment type="caution">
    <text evidence="12">The sequence shown here is derived from an EMBL/GenBank/DDBJ whole genome shotgun (WGS) entry which is preliminary data.</text>
</comment>
<dbReference type="InterPro" id="IPR030240">
    <property type="entry name" value="ABCC4_TMD1"/>
</dbReference>
<dbReference type="OrthoDB" id="6500128at2759"/>
<evidence type="ECO:0000256" key="2">
    <source>
        <dbReference type="ARBA" id="ARBA00009726"/>
    </source>
</evidence>
<dbReference type="SMART" id="SM00382">
    <property type="entry name" value="AAA"/>
    <property type="match status" value="2"/>
</dbReference>
<dbReference type="CDD" id="cd18593">
    <property type="entry name" value="ABC_6TM_MRP4_D1_like"/>
    <property type="match status" value="1"/>
</dbReference>
<dbReference type="Gene3D" id="1.20.1560.10">
    <property type="entry name" value="ABC transporter type 1, transmembrane domain"/>
    <property type="match status" value="2"/>
</dbReference>
<keyword evidence="6" id="KW-0067">ATP-binding</keyword>
<dbReference type="PANTHER" id="PTHR24223">
    <property type="entry name" value="ATP-BINDING CASSETTE SUB-FAMILY C"/>
    <property type="match status" value="1"/>
</dbReference>
<dbReference type="PROSITE" id="PS50893">
    <property type="entry name" value="ABC_TRANSPORTER_2"/>
    <property type="match status" value="2"/>
</dbReference>
<dbReference type="GO" id="GO:0016020">
    <property type="term" value="C:membrane"/>
    <property type="evidence" value="ECO:0007669"/>
    <property type="project" value="UniProtKB-SubCell"/>
</dbReference>
<feature type="transmembrane region" description="Helical" evidence="9">
    <location>
        <begin position="108"/>
        <end position="134"/>
    </location>
</feature>
<keyword evidence="4 9" id="KW-0812">Transmembrane</keyword>
<dbReference type="FunFam" id="1.20.1560.10:FF:000026">
    <property type="entry name" value="Multidrug resistance-associated protein lethal(2)03659"/>
    <property type="match status" value="1"/>
</dbReference>
<evidence type="ECO:0000256" key="4">
    <source>
        <dbReference type="ARBA" id="ARBA00022692"/>
    </source>
</evidence>
<organism evidence="12 13">
    <name type="scientific">Folsomia candida</name>
    <name type="common">Springtail</name>
    <dbReference type="NCBI Taxonomy" id="158441"/>
    <lineage>
        <taxon>Eukaryota</taxon>
        <taxon>Metazoa</taxon>
        <taxon>Ecdysozoa</taxon>
        <taxon>Arthropoda</taxon>
        <taxon>Hexapoda</taxon>
        <taxon>Collembola</taxon>
        <taxon>Entomobryomorpha</taxon>
        <taxon>Isotomoidea</taxon>
        <taxon>Isotomidae</taxon>
        <taxon>Proisotominae</taxon>
        <taxon>Folsomia</taxon>
    </lineage>
</organism>
<dbReference type="InterPro" id="IPR011527">
    <property type="entry name" value="ABC1_TM_dom"/>
</dbReference>
<keyword evidence="13" id="KW-1185">Reference proteome</keyword>
<evidence type="ECO:0000256" key="3">
    <source>
        <dbReference type="ARBA" id="ARBA00022448"/>
    </source>
</evidence>
<dbReference type="InterPro" id="IPR003439">
    <property type="entry name" value="ABC_transporter-like_ATP-bd"/>
</dbReference>
<feature type="domain" description="ABC transporter" evidence="10">
    <location>
        <begin position="1030"/>
        <end position="1265"/>
    </location>
</feature>
<feature type="transmembrane region" description="Helical" evidence="9">
    <location>
        <begin position="226"/>
        <end position="244"/>
    </location>
</feature>
<dbReference type="PROSITE" id="PS50929">
    <property type="entry name" value="ABC_TM1F"/>
    <property type="match status" value="2"/>
</dbReference>
<dbReference type="FunFam" id="1.20.1560.10:FF:000014">
    <property type="entry name" value="Multidrug resistance-associated protein member 4"/>
    <property type="match status" value="1"/>
</dbReference>
<dbReference type="InterPro" id="IPR017871">
    <property type="entry name" value="ABC_transporter-like_CS"/>
</dbReference>
<dbReference type="OMA" id="WLSFWPR"/>
<evidence type="ECO:0000259" key="10">
    <source>
        <dbReference type="PROSITE" id="PS50893"/>
    </source>
</evidence>
<comment type="subcellular location">
    <subcellularLocation>
        <location evidence="1">Membrane</location>
        <topology evidence="1">Multi-pass membrane protein</topology>
    </subcellularLocation>
</comment>
<evidence type="ECO:0000256" key="1">
    <source>
        <dbReference type="ARBA" id="ARBA00004141"/>
    </source>
</evidence>
<dbReference type="EMBL" id="LNIX01000007">
    <property type="protein sequence ID" value="OXA51509.1"/>
    <property type="molecule type" value="Genomic_DNA"/>
</dbReference>
<reference evidence="12 13" key="1">
    <citation type="submission" date="2015-12" db="EMBL/GenBank/DDBJ databases">
        <title>The genome of Folsomia candida.</title>
        <authorList>
            <person name="Faddeeva A."/>
            <person name="Derks M.F."/>
            <person name="Anvar Y."/>
            <person name="Smit S."/>
            <person name="Van Straalen N."/>
            <person name="Roelofs D."/>
        </authorList>
    </citation>
    <scope>NUCLEOTIDE SEQUENCE [LARGE SCALE GENOMIC DNA]</scope>
    <source>
        <strain evidence="12 13">VU population</strain>
        <tissue evidence="12">Whole body</tissue>
    </source>
</reference>
<dbReference type="GO" id="GO:0140359">
    <property type="term" value="F:ABC-type transporter activity"/>
    <property type="evidence" value="ECO:0007669"/>
    <property type="project" value="InterPro"/>
</dbReference>
<keyword evidence="7 9" id="KW-1133">Transmembrane helix</keyword>
<dbReference type="SUPFAM" id="SSF52540">
    <property type="entry name" value="P-loop containing nucleoside triphosphate hydrolases"/>
    <property type="match status" value="2"/>
</dbReference>
<evidence type="ECO:0000256" key="8">
    <source>
        <dbReference type="ARBA" id="ARBA00023136"/>
    </source>
</evidence>
<feature type="transmembrane region" description="Helical" evidence="9">
    <location>
        <begin position="839"/>
        <end position="867"/>
    </location>
</feature>
<dbReference type="FunFam" id="3.40.50.300:FF:000163">
    <property type="entry name" value="Multidrug resistance-associated protein member 4"/>
    <property type="match status" value="1"/>
</dbReference>
<dbReference type="GO" id="GO:0005524">
    <property type="term" value="F:ATP binding"/>
    <property type="evidence" value="ECO:0007669"/>
    <property type="project" value="UniProtKB-KW"/>
</dbReference>
<feature type="transmembrane region" description="Helical" evidence="9">
    <location>
        <begin position="936"/>
        <end position="961"/>
    </location>
</feature>
<dbReference type="Pfam" id="PF00664">
    <property type="entry name" value="ABC_membrane"/>
    <property type="match status" value="2"/>
</dbReference>
<evidence type="ECO:0000256" key="9">
    <source>
        <dbReference type="SAM" id="Phobius"/>
    </source>
</evidence>
<sequence>MATTSKGLATSPRISASLFSKMFFIWLYPLFNVGAKKDLEYEDLYNTLPEDEATLLGERLMLEWEKEMGAAASISESKESEPKNSKGKFVPSKPSLFKALVRMFAKEWVIVGIFLFLEECLAKIAQPIFLGYLLRYFNGEFDEKQGYFFATGVLLSVMYYTISHHPSFFSIVHLNMKIRVACSGLIYYKTLKLSQAALSKTTVGQVVNLLSSDVARFDFCLNFVHYLWIGPVQLLLSVWILWGYFGPTCFSGVIFLLLFTPFQSVMGHLFSKLRLKVAGKTDRRVRIMNEIINGIRVIKMYAWEIPFSKIVAESREDEIKSIGRQMSLRALNLGLYYVSSKLIIFLTLVAYVLTGNYLTAEKVFVAMALYQNVRLLMTIFFPWGISFLAETKVSLKRIENFLLLQDYVPPNRSGCKTSAGESDGDNEICLEMTNVSAKWSENSDLTLNKIDLTAPKGKLVAVVGPVGSGKSSLLQAILGELPIFSGAITVKGRIGYASQEAWVFSGTVRENILFGQKYNATWYQTVVDACALRSDFALMTFGDKTAVGDKGMTLSGGQRARISLARAIYANADVYVLDDILSAVDTEVGRHLFQSCIGNLLRNKICVLVTHQLQHLTKADEILLLNNGSIVARGDFWSLKKRDVNFSQILEEKNSVGSAENILKSEERTSSVGPSLSGSLVSVNNGCRNRKESLISVDDQTLIKAEQEIEKENQFFELLEVFNSSTTDFTSSLNNSINITNPEAGLDLTRSEQISIYTFLIIALFLMTLVRTIGFFKICMRSSIALHLQLFYGVLRAPMLFFELNPVGRILNRFVKDIGTIDELLPFTFFDTLEVGLQVLGVIVVVSIIDAVFLIPSTIIAILFYFIRNHFQITARNLKRLEGSARSPVFSHLSTSLNGLTTIRAFQTQDQFRKDFNAHLDLHTAVFYLFNASARWLGIVVDWISILYITCVTYGVIVLGLDGPSAGLAISSAMTLTSWFQWGVRQSAECENQLVAVERVVEYADIISEAPLESFPERKPQKNWPLKGEIEFQNVYVKYGSEEEPFLKNICCTIRPCEKVGIIGRTGSGKTSLISALFRLTEPSSGNIIIDGVNVLQIGLHDLRSQIAIIPQDPMLFVGTLRKNLDPFDEYADSEIWDVLRDVNLFEVAKDFHSGLDAAVNEGGSNFSVGQRQLICMGRAILRKNKILILDEATASVDNETDVLIQNTIREKFEKHCTIIAVAHRLHTVIDSDRIMVLEAGEIKEFDEPYKLLQNTSGAFFHFVQETGRDMAQELMRIAQERSSLHAR</sequence>
<evidence type="ECO:0000256" key="5">
    <source>
        <dbReference type="ARBA" id="ARBA00022741"/>
    </source>
</evidence>
<protein>
    <submittedName>
        <fullName evidence="12">Multidrug resistance-associated protein 4</fullName>
    </submittedName>
</protein>
<feature type="transmembrane region" description="Helical" evidence="9">
    <location>
        <begin position="334"/>
        <end position="353"/>
    </location>
</feature>
<feature type="transmembrane region" description="Helical" evidence="9">
    <location>
        <begin position="146"/>
        <end position="162"/>
    </location>
</feature>
<evidence type="ECO:0000259" key="11">
    <source>
        <dbReference type="PROSITE" id="PS50929"/>
    </source>
</evidence>
<feature type="domain" description="ABC transporter" evidence="10">
    <location>
        <begin position="430"/>
        <end position="652"/>
    </location>
</feature>
<feature type="domain" description="ABC transmembrane type-1" evidence="11">
    <location>
        <begin position="121"/>
        <end position="389"/>
    </location>
</feature>
<dbReference type="Gene3D" id="3.40.50.300">
    <property type="entry name" value="P-loop containing nucleotide triphosphate hydrolases"/>
    <property type="match status" value="2"/>
</dbReference>
<keyword evidence="5" id="KW-0547">Nucleotide-binding</keyword>
<accession>A0A226E252</accession>
<evidence type="ECO:0000256" key="7">
    <source>
        <dbReference type="ARBA" id="ARBA00022989"/>
    </source>
</evidence>
<gene>
    <name evidence="12" type="ORF">Fcan01_13199</name>
</gene>
<keyword evidence="8 9" id="KW-0472">Membrane</keyword>
<dbReference type="InterPro" id="IPR027417">
    <property type="entry name" value="P-loop_NTPase"/>
</dbReference>
<feature type="transmembrane region" description="Helical" evidence="9">
    <location>
        <begin position="250"/>
        <end position="270"/>
    </location>
</feature>
<evidence type="ECO:0000313" key="12">
    <source>
        <dbReference type="EMBL" id="OXA51509.1"/>
    </source>
</evidence>
<evidence type="ECO:0000313" key="13">
    <source>
        <dbReference type="Proteomes" id="UP000198287"/>
    </source>
</evidence>